<protein>
    <submittedName>
        <fullName evidence="8">Serpin B8-like protein</fullName>
    </submittedName>
</protein>
<evidence type="ECO:0000256" key="6">
    <source>
        <dbReference type="SAM" id="MobiDB-lite"/>
    </source>
</evidence>
<dbReference type="AlphaFoldDB" id="A0A443S5W8"/>
<evidence type="ECO:0000313" key="8">
    <source>
        <dbReference type="EMBL" id="RWS22968.1"/>
    </source>
</evidence>
<keyword evidence="4" id="KW-0325">Glycoprotein</keyword>
<dbReference type="InterPro" id="IPR000215">
    <property type="entry name" value="Serpin_fam"/>
</dbReference>
<dbReference type="InterPro" id="IPR042178">
    <property type="entry name" value="Serpin_sf_1"/>
</dbReference>
<feature type="non-terminal residue" evidence="8">
    <location>
        <position position="1"/>
    </location>
</feature>
<dbReference type="EMBL" id="NCKV01007453">
    <property type="protein sequence ID" value="RWS22968.1"/>
    <property type="molecule type" value="Genomic_DNA"/>
</dbReference>
<dbReference type="STRING" id="299467.A0A443S5W8"/>
<dbReference type="Gene3D" id="3.30.497.10">
    <property type="entry name" value="Antithrombin, subunit I, domain 2"/>
    <property type="match status" value="2"/>
</dbReference>
<accession>A0A443S5W8</accession>
<evidence type="ECO:0000256" key="3">
    <source>
        <dbReference type="ARBA" id="ARBA00022900"/>
    </source>
</evidence>
<sequence length="641" mass="74078">GHTEDRSRTQTFDRPRPEAIDRQRPPTIDRSRTIASSTPQKSGNIPYAINAFSFKLDSVLSKSNDNKNVFYSPVGIVYAFSMLMLGASDESELEVFRGLHLNEVFKTPDDAHKAFRGLLKILESNANYSLDLANIILIQQNEHFLKDYTKRLGNFYKVAIGEVDFLKNGRKVMKDINEWVARNTHNQIKDLLKSPLDPLTRLVIVNAVYFKGRWRIGFDKEDTSNKEFFNYGRKPKKMPFMHSINKYGYYENKEKNYQMLELKYVGDVSFVIILPKEKRGLDELLENFDISEIDKPLEEVKVQISLPRINLATEYDLKKVLPELGIKAIFGPGANLSGINGDKTLFVLELLSNILARIKNEKSFQFELNQGVFVDKNVAVSEKLKQAVKEKFDAIISQVDFTDVSISNNINKWISSQTNNRFNEVIFDRLNEQTKLVSVSTAYFKGVWKTKFVPTKITRFDITDKKQINVPFLNKQSTYRLFRNRKKQYRLLELDYEGNLTFAIILPYKRVGLKTVLKRLTIDDFTAYAASNRKYDLFMPKLKLERKYELGEVLSKLGMNSLFGSGEFAGLMIQKESPVTKIFHDTMIEVDEYGTADEPAAENFLLSKKYIPKFIVNRPFLFFIRNNNNNLIYFIACINNP</sequence>
<feature type="domain" description="Serpin" evidence="7">
    <location>
        <begin position="54"/>
        <end position="351"/>
    </location>
</feature>
<keyword evidence="3" id="KW-0722">Serine protease inhibitor</keyword>
<dbReference type="CDD" id="cd00172">
    <property type="entry name" value="serpin"/>
    <property type="match status" value="1"/>
</dbReference>
<feature type="compositionally biased region" description="Basic and acidic residues" evidence="6">
    <location>
        <begin position="1"/>
        <end position="32"/>
    </location>
</feature>
<dbReference type="Proteomes" id="UP000288716">
    <property type="component" value="Unassembled WGS sequence"/>
</dbReference>
<dbReference type="InterPro" id="IPR042185">
    <property type="entry name" value="Serpin_sf_2"/>
</dbReference>
<dbReference type="InterPro" id="IPR036186">
    <property type="entry name" value="Serpin_sf"/>
</dbReference>
<dbReference type="PANTHER" id="PTHR11461">
    <property type="entry name" value="SERINE PROTEASE INHIBITOR, SERPIN"/>
    <property type="match status" value="1"/>
</dbReference>
<name>A0A443S5W8_9ACAR</name>
<evidence type="ECO:0000256" key="4">
    <source>
        <dbReference type="ARBA" id="ARBA00023180"/>
    </source>
</evidence>
<dbReference type="InterPro" id="IPR023795">
    <property type="entry name" value="Serpin_CS"/>
</dbReference>
<dbReference type="GO" id="GO:0004867">
    <property type="term" value="F:serine-type endopeptidase inhibitor activity"/>
    <property type="evidence" value="ECO:0007669"/>
    <property type="project" value="UniProtKB-KW"/>
</dbReference>
<comment type="similarity">
    <text evidence="1 5">Belongs to the serpin family.</text>
</comment>
<dbReference type="Pfam" id="PF00079">
    <property type="entry name" value="Serpin"/>
    <property type="match status" value="1"/>
</dbReference>
<gene>
    <name evidence="8" type="ORF">B4U80_10776</name>
</gene>
<dbReference type="OrthoDB" id="6485996at2759"/>
<evidence type="ECO:0000313" key="9">
    <source>
        <dbReference type="Proteomes" id="UP000288716"/>
    </source>
</evidence>
<organism evidence="8 9">
    <name type="scientific">Leptotrombidium deliense</name>
    <dbReference type="NCBI Taxonomy" id="299467"/>
    <lineage>
        <taxon>Eukaryota</taxon>
        <taxon>Metazoa</taxon>
        <taxon>Ecdysozoa</taxon>
        <taxon>Arthropoda</taxon>
        <taxon>Chelicerata</taxon>
        <taxon>Arachnida</taxon>
        <taxon>Acari</taxon>
        <taxon>Acariformes</taxon>
        <taxon>Trombidiformes</taxon>
        <taxon>Prostigmata</taxon>
        <taxon>Anystina</taxon>
        <taxon>Parasitengona</taxon>
        <taxon>Trombiculoidea</taxon>
        <taxon>Trombiculidae</taxon>
        <taxon>Leptotrombidium</taxon>
    </lineage>
</organism>
<keyword evidence="2" id="KW-0646">Protease inhibitor</keyword>
<reference evidence="8 9" key="1">
    <citation type="journal article" date="2018" name="Gigascience">
        <title>Genomes of trombidid mites reveal novel predicted allergens and laterally-transferred genes associated with secondary metabolism.</title>
        <authorList>
            <person name="Dong X."/>
            <person name="Chaisiri K."/>
            <person name="Xia D."/>
            <person name="Armstrong S.D."/>
            <person name="Fang Y."/>
            <person name="Donnelly M.J."/>
            <person name="Kadowaki T."/>
            <person name="McGarry J.W."/>
            <person name="Darby A.C."/>
            <person name="Makepeace B.L."/>
        </authorList>
    </citation>
    <scope>NUCLEOTIDE SEQUENCE [LARGE SCALE GENOMIC DNA]</scope>
    <source>
        <strain evidence="8">UoL-UT</strain>
    </source>
</reference>
<evidence type="ECO:0000256" key="5">
    <source>
        <dbReference type="RuleBase" id="RU000411"/>
    </source>
</evidence>
<evidence type="ECO:0000259" key="7">
    <source>
        <dbReference type="SMART" id="SM00093"/>
    </source>
</evidence>
<dbReference type="GO" id="GO:0005615">
    <property type="term" value="C:extracellular space"/>
    <property type="evidence" value="ECO:0007669"/>
    <property type="project" value="InterPro"/>
</dbReference>
<dbReference type="Gene3D" id="2.30.39.10">
    <property type="entry name" value="Alpha-1-antitrypsin, domain 1"/>
    <property type="match status" value="2"/>
</dbReference>
<dbReference type="PROSITE" id="PS00284">
    <property type="entry name" value="SERPIN"/>
    <property type="match status" value="1"/>
</dbReference>
<dbReference type="PANTHER" id="PTHR11461:SF211">
    <property type="entry name" value="GH10112P-RELATED"/>
    <property type="match status" value="1"/>
</dbReference>
<evidence type="ECO:0000256" key="2">
    <source>
        <dbReference type="ARBA" id="ARBA00022690"/>
    </source>
</evidence>
<dbReference type="SMART" id="SM00093">
    <property type="entry name" value="SERPIN"/>
    <property type="match status" value="2"/>
</dbReference>
<proteinExistence type="inferred from homology"/>
<feature type="region of interest" description="Disordered" evidence="6">
    <location>
        <begin position="1"/>
        <end position="41"/>
    </location>
</feature>
<feature type="domain" description="Serpin" evidence="7">
    <location>
        <begin position="352"/>
        <end position="641"/>
    </location>
</feature>
<keyword evidence="9" id="KW-1185">Reference proteome</keyword>
<comment type="caution">
    <text evidence="8">The sequence shown here is derived from an EMBL/GenBank/DDBJ whole genome shotgun (WGS) entry which is preliminary data.</text>
</comment>
<dbReference type="InterPro" id="IPR023796">
    <property type="entry name" value="Serpin_dom"/>
</dbReference>
<dbReference type="SUPFAM" id="SSF56574">
    <property type="entry name" value="Serpins"/>
    <property type="match status" value="2"/>
</dbReference>
<dbReference type="VEuPathDB" id="VectorBase:LDEU009072"/>
<evidence type="ECO:0000256" key="1">
    <source>
        <dbReference type="ARBA" id="ARBA00009500"/>
    </source>
</evidence>